<accession>A0A3B1DN12</accession>
<name>A0A3B1DN12_9ZZZZ</name>
<evidence type="ECO:0000259" key="1">
    <source>
        <dbReference type="Pfam" id="PF07978"/>
    </source>
</evidence>
<proteinExistence type="predicted"/>
<reference evidence="2" key="1">
    <citation type="submission" date="2018-06" db="EMBL/GenBank/DDBJ databases">
        <authorList>
            <person name="Zhirakovskaya E."/>
        </authorList>
    </citation>
    <scope>NUCLEOTIDE SEQUENCE</scope>
</reference>
<organism evidence="2">
    <name type="scientific">hydrothermal vent metagenome</name>
    <dbReference type="NCBI Taxonomy" id="652676"/>
    <lineage>
        <taxon>unclassified sequences</taxon>
        <taxon>metagenomes</taxon>
        <taxon>ecological metagenomes</taxon>
    </lineage>
</organism>
<dbReference type="EMBL" id="UOGL01000628">
    <property type="protein sequence ID" value="VAX42152.1"/>
    <property type="molecule type" value="Genomic_DNA"/>
</dbReference>
<dbReference type="Pfam" id="PF07978">
    <property type="entry name" value="NIPSNAP"/>
    <property type="match status" value="1"/>
</dbReference>
<feature type="domain" description="NIPSNAP" evidence="1">
    <location>
        <begin position="127"/>
        <end position="230"/>
    </location>
</feature>
<gene>
    <name evidence="2" type="ORF">MNBD_PLANCTO02-2246</name>
</gene>
<protein>
    <recommendedName>
        <fullName evidence="1">NIPSNAP domain-containing protein</fullName>
    </recommendedName>
</protein>
<sequence length="231" mass="27253">QEFYELRIYRIQNTKKQKLVSNYIEKGLVPALNRMGITRVGVFTLYEETKDFSIFMLIPYSTIEQFTSLNDKLEIDRKYQKDAKEYHSQPLKDPAYTRIQSTFMKAFSGMPVIEMPTQTKEKKPRLFELRTYESHTTDAARRKVDMFNSGEIDIMRDVKMGPLFYGETLIGDDVPNLTYMLSADNMAANKKAWKSFLAHPEWDRMKKIDKYKETVSKITKWFLVPTEYSQI</sequence>
<evidence type="ECO:0000313" key="2">
    <source>
        <dbReference type="EMBL" id="VAX42152.1"/>
    </source>
</evidence>
<dbReference type="InterPro" id="IPR011008">
    <property type="entry name" value="Dimeric_a/b-barrel"/>
</dbReference>
<dbReference type="Gene3D" id="3.30.70.100">
    <property type="match status" value="2"/>
</dbReference>
<dbReference type="InterPro" id="IPR012577">
    <property type="entry name" value="NIPSNAP"/>
</dbReference>
<feature type="non-terminal residue" evidence="2">
    <location>
        <position position="1"/>
    </location>
</feature>
<dbReference type="AlphaFoldDB" id="A0A3B1DN12"/>
<dbReference type="SUPFAM" id="SSF54909">
    <property type="entry name" value="Dimeric alpha+beta barrel"/>
    <property type="match status" value="1"/>
</dbReference>